<accession>A0A369WDQ1</accession>
<dbReference type="AlphaFoldDB" id="A0A369WDQ1"/>
<feature type="region of interest" description="Disordered" evidence="1">
    <location>
        <begin position="88"/>
        <end position="116"/>
    </location>
</feature>
<dbReference type="Proteomes" id="UP000253759">
    <property type="component" value="Unassembled WGS sequence"/>
</dbReference>
<evidence type="ECO:0000256" key="1">
    <source>
        <dbReference type="SAM" id="MobiDB-lite"/>
    </source>
</evidence>
<sequence>MTGLVTLQQGPLGVAASTTRSVRRPGASRRARISDTASARLDADTPFTPHQNPPEPENDVTLKGLAPPVAPSTLLEASLISANLPPEQNAASLASREHLSGWTPPQSTLVLRDRSV</sequence>
<protein>
    <submittedName>
        <fullName evidence="2">Uncharacterized protein</fullName>
    </submittedName>
</protein>
<dbReference type="RefSeq" id="WP_114644547.1">
    <property type="nucleotide sequence ID" value="NZ_QQNH01000002.1"/>
</dbReference>
<evidence type="ECO:0000313" key="2">
    <source>
        <dbReference type="EMBL" id="RDE10251.1"/>
    </source>
</evidence>
<comment type="caution">
    <text evidence="2">The sequence shown here is derived from an EMBL/GenBank/DDBJ whole genome shotgun (WGS) entry which is preliminary data.</text>
</comment>
<reference evidence="3" key="1">
    <citation type="submission" date="2018-07" db="EMBL/GenBank/DDBJ databases">
        <authorList>
            <person name="Liu B.-T."/>
            <person name="Du Z."/>
        </authorList>
    </citation>
    <scope>NUCLEOTIDE SEQUENCE [LARGE SCALE GENOMIC DNA]</scope>
    <source>
        <strain evidence="3">XYN52</strain>
    </source>
</reference>
<name>A0A369WDQ1_9HYPH</name>
<dbReference type="OrthoDB" id="9926393at2"/>
<organism evidence="2 3">
    <name type="scientific">Pelagibacterium lacus</name>
    <dbReference type="NCBI Taxonomy" id="2282655"/>
    <lineage>
        <taxon>Bacteria</taxon>
        <taxon>Pseudomonadati</taxon>
        <taxon>Pseudomonadota</taxon>
        <taxon>Alphaproteobacteria</taxon>
        <taxon>Hyphomicrobiales</taxon>
        <taxon>Devosiaceae</taxon>
        <taxon>Pelagibacterium</taxon>
    </lineage>
</organism>
<feature type="compositionally biased region" description="Basic residues" evidence="1">
    <location>
        <begin position="21"/>
        <end position="31"/>
    </location>
</feature>
<feature type="region of interest" description="Disordered" evidence="1">
    <location>
        <begin position="1"/>
        <end position="61"/>
    </location>
</feature>
<dbReference type="EMBL" id="QQNH01000002">
    <property type="protein sequence ID" value="RDE10251.1"/>
    <property type="molecule type" value="Genomic_DNA"/>
</dbReference>
<keyword evidence="3" id="KW-1185">Reference proteome</keyword>
<gene>
    <name evidence="2" type="ORF">DVH29_02360</name>
</gene>
<proteinExistence type="predicted"/>
<evidence type="ECO:0000313" key="3">
    <source>
        <dbReference type="Proteomes" id="UP000253759"/>
    </source>
</evidence>